<dbReference type="AlphaFoldDB" id="A0A0E9VZI3"/>
<reference evidence="1" key="1">
    <citation type="submission" date="2014-11" db="EMBL/GenBank/DDBJ databases">
        <authorList>
            <person name="Amaro Gonzalez C."/>
        </authorList>
    </citation>
    <scope>NUCLEOTIDE SEQUENCE</scope>
</reference>
<accession>A0A0E9VZI3</accession>
<dbReference type="EMBL" id="GBXM01025857">
    <property type="protein sequence ID" value="JAH82720.1"/>
    <property type="molecule type" value="Transcribed_RNA"/>
</dbReference>
<protein>
    <submittedName>
        <fullName evidence="1">Uncharacterized protein</fullName>
    </submittedName>
</protein>
<sequence>MKRATVLLNPAGHGEFTLYAHCPACTIAFHLPTSHRDPNEMVHI</sequence>
<evidence type="ECO:0000313" key="1">
    <source>
        <dbReference type="EMBL" id="JAH82720.1"/>
    </source>
</evidence>
<organism evidence="1">
    <name type="scientific">Anguilla anguilla</name>
    <name type="common">European freshwater eel</name>
    <name type="synonym">Muraena anguilla</name>
    <dbReference type="NCBI Taxonomy" id="7936"/>
    <lineage>
        <taxon>Eukaryota</taxon>
        <taxon>Metazoa</taxon>
        <taxon>Chordata</taxon>
        <taxon>Craniata</taxon>
        <taxon>Vertebrata</taxon>
        <taxon>Euteleostomi</taxon>
        <taxon>Actinopterygii</taxon>
        <taxon>Neopterygii</taxon>
        <taxon>Teleostei</taxon>
        <taxon>Anguilliformes</taxon>
        <taxon>Anguillidae</taxon>
        <taxon>Anguilla</taxon>
    </lineage>
</organism>
<reference evidence="1" key="2">
    <citation type="journal article" date="2015" name="Fish Shellfish Immunol.">
        <title>Early steps in the European eel (Anguilla anguilla)-Vibrio vulnificus interaction in the gills: Role of the RtxA13 toxin.</title>
        <authorList>
            <person name="Callol A."/>
            <person name="Pajuelo D."/>
            <person name="Ebbesson L."/>
            <person name="Teles M."/>
            <person name="MacKenzie S."/>
            <person name="Amaro C."/>
        </authorList>
    </citation>
    <scope>NUCLEOTIDE SEQUENCE</scope>
</reference>
<proteinExistence type="predicted"/>
<name>A0A0E9VZI3_ANGAN</name>